<reference evidence="2" key="1">
    <citation type="journal article" date="2024" name="Proc. Natl. Acad. Sci. U.S.A.">
        <title>Extraordinary preservation of gene collinearity over three hundred million years revealed in homosporous lycophytes.</title>
        <authorList>
            <person name="Li C."/>
            <person name="Wickell D."/>
            <person name="Kuo L.Y."/>
            <person name="Chen X."/>
            <person name="Nie B."/>
            <person name="Liao X."/>
            <person name="Peng D."/>
            <person name="Ji J."/>
            <person name="Jenkins J."/>
            <person name="Williams M."/>
            <person name="Shu S."/>
            <person name="Plott C."/>
            <person name="Barry K."/>
            <person name="Rajasekar S."/>
            <person name="Grimwood J."/>
            <person name="Han X."/>
            <person name="Sun S."/>
            <person name="Hou Z."/>
            <person name="He W."/>
            <person name="Dai G."/>
            <person name="Sun C."/>
            <person name="Schmutz J."/>
            <person name="Leebens-Mack J.H."/>
            <person name="Li F.W."/>
            <person name="Wang L."/>
        </authorList>
    </citation>
    <scope>NUCLEOTIDE SEQUENCE [LARGE SCALE GENOMIC DNA]</scope>
    <source>
        <strain evidence="2">cv. PW_Plant_1</strain>
    </source>
</reference>
<protein>
    <submittedName>
        <fullName evidence="1">Uncharacterized protein</fullName>
    </submittedName>
</protein>
<accession>A0ACC2BVL0</accession>
<evidence type="ECO:0000313" key="1">
    <source>
        <dbReference type="EMBL" id="KAJ7533589.1"/>
    </source>
</evidence>
<comment type="caution">
    <text evidence="1">The sequence shown here is derived from an EMBL/GenBank/DDBJ whole genome shotgun (WGS) entry which is preliminary data.</text>
</comment>
<name>A0ACC2BVL0_DIPCM</name>
<keyword evidence="2" id="KW-1185">Reference proteome</keyword>
<dbReference type="EMBL" id="CM055104">
    <property type="protein sequence ID" value="KAJ7533589.1"/>
    <property type="molecule type" value="Genomic_DNA"/>
</dbReference>
<dbReference type="Proteomes" id="UP001162992">
    <property type="component" value="Chromosome 13"/>
</dbReference>
<sequence>MESTIVGSEFLAGSKSSKAKKVSGRREESTAHYAFGPSEDDPIIRQRLLTRTTTTRELSTFELPLLKTNAVIDANKREQQNFKELQAELNKQIVQAQKDIEDLKVQLEESKVERQHKEECEAIRRLIAVQPPRSETQKILSELEREISSLESDNTAATRTLELRKKQFALLLHAVDSLQSMLEEEQAVAEQDLGMATSTLASVSEPTAMDVT</sequence>
<organism evidence="1 2">
    <name type="scientific">Diphasiastrum complanatum</name>
    <name type="common">Issler's clubmoss</name>
    <name type="synonym">Lycopodium complanatum</name>
    <dbReference type="NCBI Taxonomy" id="34168"/>
    <lineage>
        <taxon>Eukaryota</taxon>
        <taxon>Viridiplantae</taxon>
        <taxon>Streptophyta</taxon>
        <taxon>Embryophyta</taxon>
        <taxon>Tracheophyta</taxon>
        <taxon>Lycopodiopsida</taxon>
        <taxon>Lycopodiales</taxon>
        <taxon>Lycopodiaceae</taxon>
        <taxon>Lycopodioideae</taxon>
        <taxon>Diphasiastrum</taxon>
    </lineage>
</organism>
<gene>
    <name evidence="1" type="ORF">O6H91_13G056200</name>
</gene>
<evidence type="ECO:0000313" key="2">
    <source>
        <dbReference type="Proteomes" id="UP001162992"/>
    </source>
</evidence>
<proteinExistence type="predicted"/>